<organism evidence="2 3">
    <name type="scientific">Halolamina salifodinae</name>
    <dbReference type="NCBI Taxonomy" id="1202767"/>
    <lineage>
        <taxon>Archaea</taxon>
        <taxon>Methanobacteriati</taxon>
        <taxon>Methanobacteriota</taxon>
        <taxon>Stenosarchaea group</taxon>
        <taxon>Halobacteria</taxon>
        <taxon>Halobacteriales</taxon>
        <taxon>Haloferacaceae</taxon>
    </lineage>
</organism>
<dbReference type="RefSeq" id="WP_209489322.1">
    <property type="nucleotide sequence ID" value="NZ_JAGGLC010000001.1"/>
</dbReference>
<sequence>MATVSPSSAPERRGQASPTAALVAVAAVGIGLSLYATVFAGVVPTADRDVATPTLSAVHEAVAPAGVAGPARLEAAAEAGPTGWSVRVELRTGPRQWTAGTAPAPGVDRQSAGRRVPVRVSPGQVQSGWLRVVVHR</sequence>
<dbReference type="InterPro" id="IPR055709">
    <property type="entry name" value="DUF7285"/>
</dbReference>
<evidence type="ECO:0000256" key="1">
    <source>
        <dbReference type="SAM" id="Phobius"/>
    </source>
</evidence>
<dbReference type="EMBL" id="JAGGLC010000001">
    <property type="protein sequence ID" value="MBP1985585.1"/>
    <property type="molecule type" value="Genomic_DNA"/>
</dbReference>
<dbReference type="AlphaFoldDB" id="A0A8T4GW70"/>
<evidence type="ECO:0000313" key="3">
    <source>
        <dbReference type="Proteomes" id="UP000823736"/>
    </source>
</evidence>
<reference evidence="2" key="1">
    <citation type="submission" date="2021-03" db="EMBL/GenBank/DDBJ databases">
        <title>Genomic Encyclopedia of Type Strains, Phase IV (KMG-IV): sequencing the most valuable type-strain genomes for metagenomic binning, comparative biology and taxonomic classification.</title>
        <authorList>
            <person name="Goeker M."/>
        </authorList>
    </citation>
    <scope>NUCLEOTIDE SEQUENCE</scope>
    <source>
        <strain evidence="2">DSM 26232</strain>
    </source>
</reference>
<proteinExistence type="predicted"/>
<keyword evidence="1" id="KW-0812">Transmembrane</keyword>
<keyword evidence="1" id="KW-1133">Transmembrane helix</keyword>
<dbReference type="Proteomes" id="UP000823736">
    <property type="component" value="Unassembled WGS sequence"/>
</dbReference>
<dbReference type="Pfam" id="PF23956">
    <property type="entry name" value="DUF7285"/>
    <property type="match status" value="1"/>
</dbReference>
<evidence type="ECO:0000313" key="2">
    <source>
        <dbReference type="EMBL" id="MBP1985585.1"/>
    </source>
</evidence>
<comment type="caution">
    <text evidence="2">The sequence shown here is derived from an EMBL/GenBank/DDBJ whole genome shotgun (WGS) entry which is preliminary data.</text>
</comment>
<keyword evidence="3" id="KW-1185">Reference proteome</keyword>
<keyword evidence="1" id="KW-0472">Membrane</keyword>
<accession>A0A8T4GW70</accession>
<protein>
    <submittedName>
        <fullName evidence="2">Uncharacterized protein</fullName>
    </submittedName>
</protein>
<dbReference type="OrthoDB" id="313127at2157"/>
<feature type="transmembrane region" description="Helical" evidence="1">
    <location>
        <begin position="20"/>
        <end position="43"/>
    </location>
</feature>
<gene>
    <name evidence="2" type="ORF">J2753_000058</name>
</gene>
<name>A0A8T4GW70_9EURY</name>